<dbReference type="AlphaFoldDB" id="A0A9X2DQC3"/>
<keyword evidence="1" id="KW-0812">Transmembrane</keyword>
<sequence length="111" mass="12912">MKRFCALTILTAFLLSIYVYFHDQSSYSTMHPLETADITHFYDHGSGHAFYDLGDGKLKVVVSWALPVEQLLPILLLVFAVPVWYYLRVFLLLRPIMYQSNYVISSPSYKR</sequence>
<evidence type="ECO:0000313" key="3">
    <source>
        <dbReference type="Proteomes" id="UP001139179"/>
    </source>
</evidence>
<name>A0A9X2DQC3_9BACI</name>
<dbReference type="Proteomes" id="UP001139179">
    <property type="component" value="Unassembled WGS sequence"/>
</dbReference>
<dbReference type="RefSeq" id="WP_251223316.1">
    <property type="nucleotide sequence ID" value="NZ_JAMBOL010000008.1"/>
</dbReference>
<keyword evidence="1" id="KW-0472">Membrane</keyword>
<dbReference type="EMBL" id="JAMBOL010000008">
    <property type="protein sequence ID" value="MCM3714543.1"/>
    <property type="molecule type" value="Genomic_DNA"/>
</dbReference>
<protein>
    <submittedName>
        <fullName evidence="2">Uncharacterized protein</fullName>
    </submittedName>
</protein>
<proteinExistence type="predicted"/>
<evidence type="ECO:0000256" key="1">
    <source>
        <dbReference type="SAM" id="Phobius"/>
    </source>
</evidence>
<reference evidence="2" key="1">
    <citation type="submission" date="2022-05" db="EMBL/GenBank/DDBJ databases">
        <title>Comparative Genomics of Spacecraft Associated Microbes.</title>
        <authorList>
            <person name="Tran M.T."/>
            <person name="Wright A."/>
            <person name="Seuylemezian A."/>
            <person name="Eisen J."/>
            <person name="Coil D."/>
        </authorList>
    </citation>
    <scope>NUCLEOTIDE SEQUENCE</scope>
    <source>
        <strain evidence="2">214.1.1</strain>
    </source>
</reference>
<organism evidence="2 3">
    <name type="scientific">Halalkalibacter oceani</name>
    <dbReference type="NCBI Taxonomy" id="1653776"/>
    <lineage>
        <taxon>Bacteria</taxon>
        <taxon>Bacillati</taxon>
        <taxon>Bacillota</taxon>
        <taxon>Bacilli</taxon>
        <taxon>Bacillales</taxon>
        <taxon>Bacillaceae</taxon>
        <taxon>Halalkalibacter</taxon>
    </lineage>
</organism>
<gene>
    <name evidence="2" type="ORF">M3202_10625</name>
</gene>
<comment type="caution">
    <text evidence="2">The sequence shown here is derived from an EMBL/GenBank/DDBJ whole genome shotgun (WGS) entry which is preliminary data.</text>
</comment>
<keyword evidence="3" id="KW-1185">Reference proteome</keyword>
<feature type="transmembrane region" description="Helical" evidence="1">
    <location>
        <begin position="71"/>
        <end position="93"/>
    </location>
</feature>
<evidence type="ECO:0000313" key="2">
    <source>
        <dbReference type="EMBL" id="MCM3714543.1"/>
    </source>
</evidence>
<keyword evidence="1" id="KW-1133">Transmembrane helix</keyword>
<accession>A0A9X2DQC3</accession>